<evidence type="ECO:0000313" key="2">
    <source>
        <dbReference type="Proteomes" id="UP000321892"/>
    </source>
</evidence>
<sequence length="130" mass="14710">MFCTLVCCMDGRFIHILNEYIRGNYRYTFVDTITDAGAVNKIVNDEDYLKSIEDKVVLISVNKHKSDHIFVAGHSDCAGCPIDDETQKGYIRKAAEKMHNDLPHEAVTGLFVHENGEIEVLADYDIDDNN</sequence>
<dbReference type="KEGG" id="lhf:JCM16775_1874"/>
<keyword evidence="2" id="KW-1185">Reference proteome</keyword>
<name>A0A510JN38_9FUSO</name>
<dbReference type="GO" id="GO:0008270">
    <property type="term" value="F:zinc ion binding"/>
    <property type="evidence" value="ECO:0007669"/>
    <property type="project" value="InterPro"/>
</dbReference>
<dbReference type="InterPro" id="IPR036874">
    <property type="entry name" value="Carbonic_anhydrase_sf"/>
</dbReference>
<dbReference type="SUPFAM" id="SSF53056">
    <property type="entry name" value="beta-carbonic anhydrase, cab"/>
    <property type="match status" value="1"/>
</dbReference>
<accession>A0A510JN38</accession>
<organism evidence="1 2">
    <name type="scientific">Leptotrichia hofstadii</name>
    <dbReference type="NCBI Taxonomy" id="157688"/>
    <lineage>
        <taxon>Bacteria</taxon>
        <taxon>Fusobacteriati</taxon>
        <taxon>Fusobacteriota</taxon>
        <taxon>Fusobacteriia</taxon>
        <taxon>Fusobacteriales</taxon>
        <taxon>Leptotrichiaceae</taxon>
        <taxon>Leptotrichia</taxon>
    </lineage>
</organism>
<dbReference type="EMBL" id="AP019823">
    <property type="protein sequence ID" value="BBM39163.1"/>
    <property type="molecule type" value="Genomic_DNA"/>
</dbReference>
<protein>
    <recommendedName>
        <fullName evidence="3">Carbonic anhydrase</fullName>
    </recommendedName>
</protein>
<dbReference type="GO" id="GO:0004089">
    <property type="term" value="F:carbonate dehydratase activity"/>
    <property type="evidence" value="ECO:0007669"/>
    <property type="project" value="InterPro"/>
</dbReference>
<dbReference type="RefSeq" id="WP_036088230.1">
    <property type="nucleotide sequence ID" value="NZ_AP019823.1"/>
</dbReference>
<dbReference type="Gene3D" id="3.40.1050.10">
    <property type="entry name" value="Carbonic anhydrase"/>
    <property type="match status" value="1"/>
</dbReference>
<dbReference type="Proteomes" id="UP000321892">
    <property type="component" value="Chromosome"/>
</dbReference>
<evidence type="ECO:0008006" key="3">
    <source>
        <dbReference type="Google" id="ProtNLM"/>
    </source>
</evidence>
<dbReference type="AlphaFoldDB" id="A0A510JN38"/>
<reference evidence="1 2" key="1">
    <citation type="submission" date="2019-07" db="EMBL/GenBank/DDBJ databases">
        <title>Complete Genome Sequence of Leptotrichia hofstadii Strain JCM16775.</title>
        <authorList>
            <person name="Watanabe S."/>
            <person name="Cui L."/>
        </authorList>
    </citation>
    <scope>NUCLEOTIDE SEQUENCE [LARGE SCALE GENOMIC DNA]</scope>
    <source>
        <strain evidence="1 2">JCM16775</strain>
    </source>
</reference>
<gene>
    <name evidence="1" type="ORF">JCM16775_1874</name>
</gene>
<dbReference type="Pfam" id="PF20393">
    <property type="entry name" value="Pro_CA_2"/>
    <property type="match status" value="1"/>
</dbReference>
<dbReference type="InterPro" id="IPR046871">
    <property type="entry name" value="Pro_CA_2"/>
</dbReference>
<evidence type="ECO:0000313" key="1">
    <source>
        <dbReference type="EMBL" id="BBM39163.1"/>
    </source>
</evidence>
<proteinExistence type="predicted"/>